<evidence type="ECO:0000259" key="2">
    <source>
        <dbReference type="Pfam" id="PF15788"/>
    </source>
</evidence>
<dbReference type="PANTHER" id="PTHR37553:SF10">
    <property type="entry name" value="DUF4705 DOMAIN-CONTAINING PROTEIN"/>
    <property type="match status" value="1"/>
</dbReference>
<dbReference type="Proteomes" id="UP000002277">
    <property type="component" value="Chromosome 7"/>
</dbReference>
<sequence>MQPGGTAGPAEAAMREAEAGPPQVGLSRPTCSLPASSPGPALPPCCVSRPDSGLPTRSLDSAPAQLPAALIGPQLPEAKLPRPSSGLTVASPGSAPALRRRLQAPNGPAWASRQPLQAQIVLKSASPGPAPASRRPLQSAWKWAWKSCKSASPGPAPSSRRPLQVQNFLESASPGPAPPASQWPLSAQPSSWLSAVFPGPAFDFWWPLQAQNLTSSRPLQARPPASRRPAWARPWPHSGLSIPKLLPFSHFGRPSSCQPVASLGPAHSSQRPFQAPFFPSGSLLASNFFYLLCINPKIWNFGIFPPLYKYFGR</sequence>
<dbReference type="Pfam" id="PF15788">
    <property type="entry name" value="DUF4705"/>
    <property type="match status" value="2"/>
</dbReference>
<dbReference type="GeneTree" id="ENSGT00940000164448"/>
<feature type="domain" description="DUF4705" evidence="2">
    <location>
        <begin position="92"/>
        <end position="134"/>
    </location>
</feature>
<reference evidence="3" key="3">
    <citation type="submission" date="2025-09" db="UniProtKB">
        <authorList>
            <consortium name="Ensembl"/>
        </authorList>
    </citation>
    <scope>IDENTIFICATION</scope>
</reference>
<keyword evidence="4" id="KW-1185">Reference proteome</keyword>
<protein>
    <recommendedName>
        <fullName evidence="2">DUF4705 domain-containing protein</fullName>
    </recommendedName>
</protein>
<reference evidence="3" key="2">
    <citation type="submission" date="2025-08" db="UniProtKB">
        <authorList>
            <consortium name="Ensembl"/>
        </authorList>
    </citation>
    <scope>IDENTIFICATION</scope>
</reference>
<dbReference type="EMBL" id="AC148833">
    <property type="status" value="NOT_ANNOTATED_CDS"/>
    <property type="molecule type" value="Genomic_DNA"/>
</dbReference>
<dbReference type="PANTHER" id="PTHR37553">
    <property type="entry name" value="DUF4705 DOMAIN-CONTAINING PROTEIN"/>
    <property type="match status" value="1"/>
</dbReference>
<accession>A0A2I3TTZ3</accession>
<name>A0A2I3TTZ3_PANTR</name>
<evidence type="ECO:0000313" key="3">
    <source>
        <dbReference type="Ensembl" id="ENSPTRP00000092447.1"/>
    </source>
</evidence>
<feature type="region of interest" description="Disordered" evidence="1">
    <location>
        <begin position="1"/>
        <end position="94"/>
    </location>
</feature>
<dbReference type="InParanoid" id="A0A2I3TTZ3"/>
<organism evidence="3 4">
    <name type="scientific">Pan troglodytes</name>
    <name type="common">Chimpanzee</name>
    <dbReference type="NCBI Taxonomy" id="9598"/>
    <lineage>
        <taxon>Eukaryota</taxon>
        <taxon>Metazoa</taxon>
        <taxon>Chordata</taxon>
        <taxon>Craniata</taxon>
        <taxon>Vertebrata</taxon>
        <taxon>Euteleostomi</taxon>
        <taxon>Mammalia</taxon>
        <taxon>Eutheria</taxon>
        <taxon>Euarchontoglires</taxon>
        <taxon>Primates</taxon>
        <taxon>Haplorrhini</taxon>
        <taxon>Catarrhini</taxon>
        <taxon>Hominidae</taxon>
        <taxon>Pan</taxon>
    </lineage>
</organism>
<dbReference type="Ensembl" id="ENSPTRT00000094973.1">
    <property type="protein sequence ID" value="ENSPTRP00000092447.1"/>
    <property type="gene ID" value="ENSPTRG00000043909.1"/>
</dbReference>
<dbReference type="InterPro" id="IPR031572">
    <property type="entry name" value="DUF4705"/>
</dbReference>
<evidence type="ECO:0000256" key="1">
    <source>
        <dbReference type="SAM" id="MobiDB-lite"/>
    </source>
</evidence>
<proteinExistence type="predicted"/>
<reference evidence="3 4" key="1">
    <citation type="journal article" date="2005" name="Nature">
        <title>Initial sequence of the chimpanzee genome and comparison with the human genome.</title>
        <authorList>
            <consortium name="Chimpanzee sequencing and analysis consortium"/>
        </authorList>
    </citation>
    <scope>NUCLEOTIDE SEQUENCE [LARGE SCALE GENOMIC DNA]</scope>
</reference>
<dbReference type="Bgee" id="ENSPTRG00000043909">
    <property type="expression patterns" value="Expressed in testis and 13 other cell types or tissues"/>
</dbReference>
<feature type="domain" description="DUF4705" evidence="2">
    <location>
        <begin position="40"/>
        <end position="87"/>
    </location>
</feature>
<evidence type="ECO:0000313" key="4">
    <source>
        <dbReference type="Proteomes" id="UP000002277"/>
    </source>
</evidence>
<dbReference type="AlphaFoldDB" id="A0A2I3TTZ3"/>
<dbReference type="OMA" id="WKSCKSA"/>